<organism evidence="3 4">
    <name type="scientific">Maribacter spongiicola</name>
    <dbReference type="NCBI Taxonomy" id="1206753"/>
    <lineage>
        <taxon>Bacteria</taxon>
        <taxon>Pseudomonadati</taxon>
        <taxon>Bacteroidota</taxon>
        <taxon>Flavobacteriia</taxon>
        <taxon>Flavobacteriales</taxon>
        <taxon>Flavobacteriaceae</taxon>
        <taxon>Maribacter</taxon>
    </lineage>
</organism>
<dbReference type="EMBL" id="SOAY01000010">
    <property type="protein sequence ID" value="TDT47471.1"/>
    <property type="molecule type" value="Genomic_DNA"/>
</dbReference>
<evidence type="ECO:0000259" key="2">
    <source>
        <dbReference type="Pfam" id="PF19190"/>
    </source>
</evidence>
<dbReference type="AlphaFoldDB" id="A0A4R7K938"/>
<comment type="caution">
    <text evidence="3">The sequence shown here is derived from an EMBL/GenBank/DDBJ whole genome shotgun (WGS) entry which is preliminary data.</text>
</comment>
<proteinExistence type="predicted"/>
<evidence type="ECO:0000313" key="3">
    <source>
        <dbReference type="EMBL" id="TDT47471.1"/>
    </source>
</evidence>
<evidence type="ECO:0000256" key="1">
    <source>
        <dbReference type="SAM" id="SignalP"/>
    </source>
</evidence>
<feature type="domain" description="BACON" evidence="2">
    <location>
        <begin position="48"/>
        <end position="87"/>
    </location>
</feature>
<name>A0A4R7K938_9FLAO</name>
<gene>
    <name evidence="3" type="ORF">CLV90_1547</name>
</gene>
<sequence>MRLNFWCFLLIGLSILLINCNTSDDISSDTELVVSPKNAVLTKDVITKIFLSSSPVSSLEWQVGSKPDWLSVTPSSGVLGNQLTQIDILPISENLIAGSTVTGTIEFITVGAGKISVEVEYFVEIPPVSQFGLSTEELVFDYNQDTGNFQVINGGEVDFVWNLNNTEGSLNFSIESGMLKAGGAMDVNVLLDRSTLETDLYEFSITFSNDQDQTIVFPISVKNFKEEKWLFNEGLVIDAEYDRVGDKLLLVTSNPNQLRKLDPVSEYEEILNLNMPPNCISISQDGKFAAVGHDARVSYINLETMQLLEFYSVTADVFDVVLAPNNFVYAFPRTDQHERIRCLDLSNGVETLHTGNTIYAGTRGKLHPSGSFIYGANNGLSPSDVEKYDISEGTAQFLYDSPYHGDFDFDGNLWLSEDGEKLIARSGNIFNTTIGQQSDLTYNGKLIIENQVRFTTVDFHKNANLIYGISDNGYSWANKPGSVVRKYTADFYNFNGEIPLPKFLGTDIFGDTRLFDAEGHYGFFNNTGSSFYVLVKSNNEENTTTQWGLVTIETE</sequence>
<dbReference type="SUPFAM" id="SSF63829">
    <property type="entry name" value="Calcium-dependent phosphotriesterase"/>
    <property type="match status" value="1"/>
</dbReference>
<dbReference type="Gene3D" id="2.130.10.10">
    <property type="entry name" value="YVTN repeat-like/Quinoprotein amine dehydrogenase"/>
    <property type="match status" value="1"/>
</dbReference>
<feature type="chain" id="PRO_5020766839" description="BACON domain-containing protein" evidence="1">
    <location>
        <begin position="24"/>
        <end position="555"/>
    </location>
</feature>
<accession>A0A4R7K938</accession>
<keyword evidence="1" id="KW-0732">Signal</keyword>
<dbReference type="Proteomes" id="UP000294749">
    <property type="component" value="Unassembled WGS sequence"/>
</dbReference>
<dbReference type="Pfam" id="PF19190">
    <property type="entry name" value="BACON_2"/>
    <property type="match status" value="1"/>
</dbReference>
<dbReference type="InterPro" id="IPR024361">
    <property type="entry name" value="BACON"/>
</dbReference>
<dbReference type="InterPro" id="IPR015943">
    <property type="entry name" value="WD40/YVTN_repeat-like_dom_sf"/>
</dbReference>
<protein>
    <recommendedName>
        <fullName evidence="2">BACON domain-containing protein</fullName>
    </recommendedName>
</protein>
<feature type="signal peptide" evidence="1">
    <location>
        <begin position="1"/>
        <end position="23"/>
    </location>
</feature>
<keyword evidence="4" id="KW-1185">Reference proteome</keyword>
<reference evidence="3 4" key="1">
    <citation type="submission" date="2019-03" db="EMBL/GenBank/DDBJ databases">
        <title>Genomic Encyclopedia of Archaeal and Bacterial Type Strains, Phase II (KMG-II): from individual species to whole genera.</title>
        <authorList>
            <person name="Goeker M."/>
        </authorList>
    </citation>
    <scope>NUCLEOTIDE SEQUENCE [LARGE SCALE GENOMIC DNA]</scope>
    <source>
        <strain evidence="3 4">DSM 25233</strain>
    </source>
</reference>
<evidence type="ECO:0000313" key="4">
    <source>
        <dbReference type="Proteomes" id="UP000294749"/>
    </source>
</evidence>